<feature type="compositionally biased region" description="Low complexity" evidence="1">
    <location>
        <begin position="528"/>
        <end position="543"/>
    </location>
</feature>
<evidence type="ECO:0000313" key="3">
    <source>
        <dbReference type="Proteomes" id="UP000215127"/>
    </source>
</evidence>
<proteinExistence type="predicted"/>
<gene>
    <name evidence="2" type="ORF">ZT3D7_G5136</name>
</gene>
<feature type="compositionally biased region" description="Pro residues" evidence="1">
    <location>
        <begin position="494"/>
        <end position="515"/>
    </location>
</feature>
<evidence type="ECO:0000313" key="2">
    <source>
        <dbReference type="EMBL" id="SMQ49984.1"/>
    </source>
</evidence>
<name>A0A1X7RRA4_ZYMT9</name>
<organism evidence="2 3">
    <name type="scientific">Zymoseptoria tritici (strain ST99CH_3D7)</name>
    <dbReference type="NCBI Taxonomy" id="1276538"/>
    <lineage>
        <taxon>Eukaryota</taxon>
        <taxon>Fungi</taxon>
        <taxon>Dikarya</taxon>
        <taxon>Ascomycota</taxon>
        <taxon>Pezizomycotina</taxon>
        <taxon>Dothideomycetes</taxon>
        <taxon>Dothideomycetidae</taxon>
        <taxon>Mycosphaerellales</taxon>
        <taxon>Mycosphaerellaceae</taxon>
        <taxon>Zymoseptoria</taxon>
    </lineage>
</organism>
<accession>A0A1X7RRA4</accession>
<feature type="region of interest" description="Disordered" evidence="1">
    <location>
        <begin position="361"/>
        <end position="388"/>
    </location>
</feature>
<dbReference type="Proteomes" id="UP000215127">
    <property type="component" value="Chromosome 4"/>
</dbReference>
<reference evidence="2 3" key="1">
    <citation type="submission" date="2016-06" db="EMBL/GenBank/DDBJ databases">
        <authorList>
            <person name="Kjaerup R.B."/>
            <person name="Dalgaard T.S."/>
            <person name="Juul-Madsen H.R."/>
        </authorList>
    </citation>
    <scope>NUCLEOTIDE SEQUENCE [LARGE SCALE GENOMIC DNA]</scope>
</reference>
<sequence>MSANGPVQHNGIHHSPPTLEAATNPPPNSTPDGSTPTRRQYPKDPSEIPRLLGMPPVVGSNVQFANKTLKYRPFPPNLNAVRQKLYLVERPILLDSQAIADYWPHMSNVWLKSSSSARNENGCVTEAWECRVRRRVATKGEASVGKGLRQRNSKDRLIDDVDECKMRIRLVTYTKHSETSTDPECAKPGFGRCKCVPEWLHISRTRQAHGDIQHTHEIGLLDTWSRSNAILYFAKGKVEGGGFGYTAVQKWLQEKYGGVCDQAQYLTHADVANVSRPWRLKNKDVALRSGGMDDDESEGEAKMRDCLDRIMETGVDGLRNALKEVCKKMPEAVDVILPFLGKKGDDGSSASVGILEGGDIVMPEPGLPSRRQGNWDELGNQPPLISSILNDGRMYPLTITPAQQPQTSRQPSQPNNPTTAGASSQATPPGASRSGQSGAPPPPNGLPMNYAQNHSQSIPGPQKTYPPPPPHDQHGRSLPGTQPQPQYQQHRHPPPNPYAPNRPNPPMHHGLPPPQHHAYQPPVSQARQQQHPPTHSQSHVPQQAPRPPPSDVAQRGSLPAGALPWFTHAAPSPSTIEDPRPTKRQRRPSWAGGRIGSTAESATDTQSGDRERRVSAISVAGARRDGEANDVLNDELRRDRAPSEQVVVKEETLEHHGSADDDVEARLREELG</sequence>
<dbReference type="AlphaFoldDB" id="A0A1X7RRA4"/>
<feature type="compositionally biased region" description="Basic and acidic residues" evidence="1">
    <location>
        <begin position="634"/>
        <end position="672"/>
    </location>
</feature>
<evidence type="ECO:0000256" key="1">
    <source>
        <dbReference type="SAM" id="MobiDB-lite"/>
    </source>
</evidence>
<feature type="region of interest" description="Disordered" evidence="1">
    <location>
        <begin position="402"/>
        <end position="672"/>
    </location>
</feature>
<dbReference type="STRING" id="1276538.A0A1X7RRA4"/>
<feature type="compositionally biased region" description="Polar residues" evidence="1">
    <location>
        <begin position="418"/>
        <end position="437"/>
    </location>
</feature>
<feature type="compositionally biased region" description="Low complexity" evidence="1">
    <location>
        <begin position="402"/>
        <end position="417"/>
    </location>
</feature>
<protein>
    <submittedName>
        <fullName evidence="2">Uncharacterized protein</fullName>
    </submittedName>
</protein>
<feature type="region of interest" description="Disordered" evidence="1">
    <location>
        <begin position="1"/>
        <end position="54"/>
    </location>
</feature>
<dbReference type="EMBL" id="LT853695">
    <property type="protein sequence ID" value="SMQ49984.1"/>
    <property type="molecule type" value="Genomic_DNA"/>
</dbReference>
<keyword evidence="3" id="KW-1185">Reference proteome</keyword>